<dbReference type="GO" id="GO:0016747">
    <property type="term" value="F:acyltransferase activity, transferring groups other than amino-acyl groups"/>
    <property type="evidence" value="ECO:0007669"/>
    <property type="project" value="InterPro"/>
</dbReference>
<dbReference type="InterPro" id="IPR050832">
    <property type="entry name" value="Bact_Acetyltransf"/>
</dbReference>
<evidence type="ECO:0000256" key="2">
    <source>
        <dbReference type="ARBA" id="ARBA00023315"/>
    </source>
</evidence>
<keyword evidence="2" id="KW-0012">Acyltransferase</keyword>
<dbReference type="Pfam" id="PF00583">
    <property type="entry name" value="Acetyltransf_1"/>
    <property type="match status" value="1"/>
</dbReference>
<dbReference type="PANTHER" id="PTHR43877:SF1">
    <property type="entry name" value="ACETYLTRANSFERASE"/>
    <property type="match status" value="1"/>
</dbReference>
<feature type="domain" description="N-acetyltransferase" evidence="3">
    <location>
        <begin position="14"/>
        <end position="152"/>
    </location>
</feature>
<protein>
    <submittedName>
        <fullName evidence="4">N-acetyltransferase</fullName>
    </submittedName>
</protein>
<dbReference type="PANTHER" id="PTHR43877">
    <property type="entry name" value="AMINOALKYLPHOSPHONATE N-ACETYLTRANSFERASE-RELATED-RELATED"/>
    <property type="match status" value="1"/>
</dbReference>
<dbReference type="Gene3D" id="3.40.630.30">
    <property type="match status" value="1"/>
</dbReference>
<dbReference type="EMBL" id="QHHQ01000004">
    <property type="protein sequence ID" value="RAI00227.1"/>
    <property type="molecule type" value="Genomic_DNA"/>
</dbReference>
<dbReference type="Proteomes" id="UP000249590">
    <property type="component" value="Unassembled WGS sequence"/>
</dbReference>
<dbReference type="OrthoDB" id="9797178at2"/>
<dbReference type="AlphaFoldDB" id="A0A8B2NWZ7"/>
<dbReference type="PROSITE" id="PS51186">
    <property type="entry name" value="GNAT"/>
    <property type="match status" value="1"/>
</dbReference>
<evidence type="ECO:0000313" key="4">
    <source>
        <dbReference type="EMBL" id="RAI00227.1"/>
    </source>
</evidence>
<organism evidence="4 5">
    <name type="scientific">Acuticoccus sediminis</name>
    <dbReference type="NCBI Taxonomy" id="2184697"/>
    <lineage>
        <taxon>Bacteria</taxon>
        <taxon>Pseudomonadati</taxon>
        <taxon>Pseudomonadota</taxon>
        <taxon>Alphaproteobacteria</taxon>
        <taxon>Hyphomicrobiales</taxon>
        <taxon>Amorphaceae</taxon>
        <taxon>Acuticoccus</taxon>
    </lineage>
</organism>
<evidence type="ECO:0000256" key="1">
    <source>
        <dbReference type="ARBA" id="ARBA00022679"/>
    </source>
</evidence>
<evidence type="ECO:0000259" key="3">
    <source>
        <dbReference type="PROSITE" id="PS51186"/>
    </source>
</evidence>
<sequence length="170" mass="17646">MGEDEDNRQVLSPVMIRPEDAADVAAVRRLVTAAFGRADEAELVDRLRPDALALVAIEGGGGAVVGHVMTSPMRGVDAVGLAPLAVAGPFRRRGVGARLVEAAIAAAREAGHGGVFVLGDPQYYGRFGFRADVAARFGCRYAGPHLMALELRPGALGPGGTVDYHRAFGG</sequence>
<gene>
    <name evidence="4" type="ORF">DLJ53_21210</name>
</gene>
<dbReference type="SUPFAM" id="SSF55729">
    <property type="entry name" value="Acyl-CoA N-acyltransferases (Nat)"/>
    <property type="match status" value="1"/>
</dbReference>
<accession>A0A8B2NWZ7</accession>
<dbReference type="RefSeq" id="WP_111348916.1">
    <property type="nucleotide sequence ID" value="NZ_QHHQ01000004.1"/>
</dbReference>
<dbReference type="InterPro" id="IPR000182">
    <property type="entry name" value="GNAT_dom"/>
</dbReference>
<dbReference type="InterPro" id="IPR016181">
    <property type="entry name" value="Acyl_CoA_acyltransferase"/>
</dbReference>
<name>A0A8B2NWZ7_9HYPH</name>
<comment type="caution">
    <text evidence="4">The sequence shown here is derived from an EMBL/GenBank/DDBJ whole genome shotgun (WGS) entry which is preliminary data.</text>
</comment>
<keyword evidence="5" id="KW-1185">Reference proteome</keyword>
<proteinExistence type="predicted"/>
<keyword evidence="1 4" id="KW-0808">Transferase</keyword>
<reference evidence="4 5" key="1">
    <citation type="submission" date="2018-05" db="EMBL/GenBank/DDBJ databases">
        <title>Acuticoccus sediminis sp. nov., isolated from deep-sea sediment of Indian Ocean.</title>
        <authorList>
            <person name="Liu X."/>
            <person name="Lai Q."/>
            <person name="Du Y."/>
            <person name="Sun F."/>
            <person name="Zhang X."/>
            <person name="Wang S."/>
            <person name="Shao Z."/>
        </authorList>
    </citation>
    <scope>NUCLEOTIDE SEQUENCE [LARGE SCALE GENOMIC DNA]</scope>
    <source>
        <strain evidence="4 5">PTG4-2</strain>
    </source>
</reference>
<evidence type="ECO:0000313" key="5">
    <source>
        <dbReference type="Proteomes" id="UP000249590"/>
    </source>
</evidence>